<proteinExistence type="predicted"/>
<dbReference type="InterPro" id="IPR027417">
    <property type="entry name" value="P-loop_NTPase"/>
</dbReference>
<dbReference type="SUPFAM" id="SSF52540">
    <property type="entry name" value="P-loop containing nucleoside triphosphate hydrolases"/>
    <property type="match status" value="1"/>
</dbReference>
<dbReference type="RefSeq" id="WP_071196105.1">
    <property type="nucleotide sequence ID" value="NZ_AP025334.1"/>
</dbReference>
<dbReference type="Proteomes" id="UP001320460">
    <property type="component" value="Chromosome"/>
</dbReference>
<keyword evidence="1" id="KW-0131">Cell cycle</keyword>
<dbReference type="Gene3D" id="3.40.50.300">
    <property type="entry name" value="P-loop containing nucleotide triphosphate hydrolases"/>
    <property type="match status" value="1"/>
</dbReference>
<gene>
    <name evidence="1" type="ORF">PDTA9734_31180</name>
</gene>
<evidence type="ECO:0000313" key="1">
    <source>
        <dbReference type="EMBL" id="BDD51631.1"/>
    </source>
</evidence>
<dbReference type="GO" id="GO:0051301">
    <property type="term" value="P:cell division"/>
    <property type="evidence" value="ECO:0007669"/>
    <property type="project" value="UniProtKB-KW"/>
</dbReference>
<sequence>MNTDTPVKAVKPTLHLLCGKIASGKSTLTARLGASPGTIIISEDTWLAALYKDEIQSVAAYVQCAAKLKNAMKPHLISLLNAGVSVVLDFPANTRANREWMMDIITASGANNCLHYLNVSDDICKARLRARNAEGAHDFAATDEEFEMITRYFTAPSADEGFTIIEYS</sequence>
<name>A0ABN6LR21_9ENTR</name>
<evidence type="ECO:0000313" key="2">
    <source>
        <dbReference type="Proteomes" id="UP001320460"/>
    </source>
</evidence>
<organism evidence="1 2">
    <name type="scientific">Phytobacter diazotrophicus</name>
    <dbReference type="NCBI Taxonomy" id="395631"/>
    <lineage>
        <taxon>Bacteria</taxon>
        <taxon>Pseudomonadati</taxon>
        <taxon>Pseudomonadota</taxon>
        <taxon>Gammaproteobacteria</taxon>
        <taxon>Enterobacterales</taxon>
        <taxon>Enterobacteriaceae</taxon>
        <taxon>Phytobacter</taxon>
    </lineage>
</organism>
<accession>A0ABN6LR21</accession>
<protein>
    <submittedName>
        <fullName evidence="1">Cell division protein ZipA</fullName>
    </submittedName>
</protein>
<keyword evidence="2" id="KW-1185">Reference proteome</keyword>
<dbReference type="Pfam" id="PF13671">
    <property type="entry name" value="AAA_33"/>
    <property type="match status" value="1"/>
</dbReference>
<keyword evidence="1" id="KW-0132">Cell division</keyword>
<reference evidence="1 2" key="1">
    <citation type="submission" date="2021-12" db="EMBL/GenBank/DDBJ databases">
        <title>Complete genome sequence of Phytobacter diazotrophicus TA9734.</title>
        <authorList>
            <person name="Kubota H."/>
            <person name="Nakayama Y."/>
            <person name="Ariyoshi T."/>
        </authorList>
    </citation>
    <scope>NUCLEOTIDE SEQUENCE [LARGE SCALE GENOMIC DNA]</scope>
    <source>
        <strain evidence="1 2">TA9734</strain>
    </source>
</reference>
<dbReference type="EMBL" id="AP025334">
    <property type="protein sequence ID" value="BDD51631.1"/>
    <property type="molecule type" value="Genomic_DNA"/>
</dbReference>